<evidence type="ECO:0000259" key="6">
    <source>
        <dbReference type="Pfam" id="PF07571"/>
    </source>
</evidence>
<gene>
    <name evidence="7" type="ORF">TRFO_21953</name>
</gene>
<dbReference type="Pfam" id="PF07571">
    <property type="entry name" value="TAF6_C"/>
    <property type="match status" value="1"/>
</dbReference>
<evidence type="ECO:0000256" key="1">
    <source>
        <dbReference type="ARBA" id="ARBA00004123"/>
    </source>
</evidence>
<evidence type="ECO:0000256" key="5">
    <source>
        <dbReference type="ARBA" id="ARBA00023242"/>
    </source>
</evidence>
<comment type="similarity">
    <text evidence="2">Belongs to the TAF6 family.</text>
</comment>
<keyword evidence="4" id="KW-0804">Transcription</keyword>
<dbReference type="GO" id="GO:0046695">
    <property type="term" value="C:SLIK (SAGA-like) complex"/>
    <property type="evidence" value="ECO:0007669"/>
    <property type="project" value="InterPro"/>
</dbReference>
<dbReference type="PANTHER" id="PTHR10221:SF9">
    <property type="entry name" value="TRANSCRIPTION INITIATION FACTOR TFIID SUBUNIT 6"/>
    <property type="match status" value="1"/>
</dbReference>
<dbReference type="CDD" id="cd08050">
    <property type="entry name" value="TAF6C"/>
    <property type="match status" value="1"/>
</dbReference>
<keyword evidence="8" id="KW-1185">Reference proteome</keyword>
<reference evidence="7" key="1">
    <citation type="submission" date="2016-10" db="EMBL/GenBank/DDBJ databases">
        <authorList>
            <person name="Benchimol M."/>
            <person name="Almeida L.G."/>
            <person name="Vasconcelos A.T."/>
            <person name="Perreira-Neves A."/>
            <person name="Rosa I.A."/>
            <person name="Tasca T."/>
            <person name="Bogo M.R."/>
            <person name="de Souza W."/>
        </authorList>
    </citation>
    <scope>NUCLEOTIDE SEQUENCE [LARGE SCALE GENOMIC DNA]</scope>
    <source>
        <strain evidence="7">K</strain>
    </source>
</reference>
<dbReference type="InterPro" id="IPR011442">
    <property type="entry name" value="TAF6_C"/>
</dbReference>
<accession>A0A1J4KDE6</accession>
<dbReference type="InterPro" id="IPR046344">
    <property type="entry name" value="TAF6_C_sf"/>
</dbReference>
<keyword evidence="3" id="KW-0805">Transcription regulation</keyword>
<dbReference type="GO" id="GO:0005669">
    <property type="term" value="C:transcription factor TFIID complex"/>
    <property type="evidence" value="ECO:0007669"/>
    <property type="project" value="InterPro"/>
</dbReference>
<dbReference type="GO" id="GO:0051123">
    <property type="term" value="P:RNA polymerase II preinitiation complex assembly"/>
    <property type="evidence" value="ECO:0007669"/>
    <property type="project" value="TreeGrafter"/>
</dbReference>
<keyword evidence="5" id="KW-0539">Nucleus</keyword>
<dbReference type="GeneID" id="94836989"/>
<dbReference type="InterPro" id="IPR016024">
    <property type="entry name" value="ARM-type_fold"/>
</dbReference>
<feature type="domain" description="TAF6 C-terminal HEAT repeat" evidence="6">
    <location>
        <begin position="176"/>
        <end position="350"/>
    </location>
</feature>
<dbReference type="GO" id="GO:0003713">
    <property type="term" value="F:transcription coactivator activity"/>
    <property type="evidence" value="ECO:0007669"/>
    <property type="project" value="TreeGrafter"/>
</dbReference>
<proteinExistence type="inferred from homology"/>
<dbReference type="RefSeq" id="XP_068362355.1">
    <property type="nucleotide sequence ID" value="XM_068502285.1"/>
</dbReference>
<evidence type="ECO:0000313" key="7">
    <source>
        <dbReference type="EMBL" id="OHT09219.1"/>
    </source>
</evidence>
<dbReference type="PANTHER" id="PTHR10221">
    <property type="entry name" value="TRANSCRIPTION INITIATION FACTOR TFIID SUBUNIT 6"/>
    <property type="match status" value="1"/>
</dbReference>
<evidence type="ECO:0000256" key="4">
    <source>
        <dbReference type="ARBA" id="ARBA00023163"/>
    </source>
</evidence>
<comment type="caution">
    <text evidence="7">The sequence shown here is derived from an EMBL/GenBank/DDBJ whole genome shotgun (WGS) entry which is preliminary data.</text>
</comment>
<name>A0A1J4KDE6_9EUKA</name>
<dbReference type="GO" id="GO:0000124">
    <property type="term" value="C:SAGA complex"/>
    <property type="evidence" value="ECO:0007669"/>
    <property type="project" value="InterPro"/>
</dbReference>
<dbReference type="InterPro" id="IPR037796">
    <property type="entry name" value="TAF6"/>
</dbReference>
<organism evidence="7 8">
    <name type="scientific">Tritrichomonas foetus</name>
    <dbReference type="NCBI Taxonomy" id="1144522"/>
    <lineage>
        <taxon>Eukaryota</taxon>
        <taxon>Metamonada</taxon>
        <taxon>Parabasalia</taxon>
        <taxon>Tritrichomonadida</taxon>
        <taxon>Tritrichomonadidae</taxon>
        <taxon>Tritrichomonas</taxon>
    </lineage>
</organism>
<dbReference type="OrthoDB" id="361039at2759"/>
<dbReference type="Proteomes" id="UP000179807">
    <property type="component" value="Unassembled WGS sequence"/>
</dbReference>
<dbReference type="SUPFAM" id="SSF48371">
    <property type="entry name" value="ARM repeat"/>
    <property type="match status" value="1"/>
</dbReference>
<sequence>MDDSAEKITIHAISQSLDLNISSGYSFLTRDAKLFIKNIVALANRINKAKHKNKLTVNDINESLRSKNMEPLYGYSKNEISDFIPIGNDQNYEIFARKEKMINLSQMERPKLAKYPFDTSFDFHWLAINGIQPCISNNQTDDSTNTVTPDEIHWPFKLTNLKEVPGRQTDPKVLVPEELQKLFYSTFIKIRNSENIDDVLEELSTNGSLHQLLPYYIRILLDAVAVNIRHPINVTRFLCVTNALLRNESLNFDNILHHILSIVLAPLTNDVLADGSLDIQYRIRDEAATLLGSVVRQFSSRFSSLTGIITEKLTNLFFDYKKSLIARYGAVSGLFEISTDFVRDTILPKLESIMDDLQPKLESTNENEKFQAVRLKSFLYQACHLICMKEKENNHEMEEEVVELISLYFGGSIFDS</sequence>
<dbReference type="AlphaFoldDB" id="A0A1J4KDE6"/>
<evidence type="ECO:0000256" key="3">
    <source>
        <dbReference type="ARBA" id="ARBA00023015"/>
    </source>
</evidence>
<dbReference type="Gene3D" id="1.25.40.770">
    <property type="entry name" value="TAF6, C-terminal HEAT repeat domain"/>
    <property type="match status" value="1"/>
</dbReference>
<dbReference type="EMBL" id="MLAK01000645">
    <property type="protein sequence ID" value="OHT09219.1"/>
    <property type="molecule type" value="Genomic_DNA"/>
</dbReference>
<protein>
    <recommendedName>
        <fullName evidence="6">TAF6 C-terminal HEAT repeat domain-containing protein</fullName>
    </recommendedName>
</protein>
<dbReference type="VEuPathDB" id="TrichDB:TRFO_21953"/>
<evidence type="ECO:0000313" key="8">
    <source>
        <dbReference type="Proteomes" id="UP000179807"/>
    </source>
</evidence>
<comment type="subcellular location">
    <subcellularLocation>
        <location evidence="1">Nucleus</location>
    </subcellularLocation>
</comment>
<dbReference type="GO" id="GO:0016251">
    <property type="term" value="F:RNA polymerase II general transcription initiation factor activity"/>
    <property type="evidence" value="ECO:0007669"/>
    <property type="project" value="InterPro"/>
</dbReference>
<evidence type="ECO:0000256" key="2">
    <source>
        <dbReference type="ARBA" id="ARBA00007688"/>
    </source>
</evidence>